<dbReference type="Gene3D" id="3.40.50.2000">
    <property type="entry name" value="Glycogen Phosphorylase B"/>
    <property type="match status" value="1"/>
</dbReference>
<evidence type="ECO:0000256" key="3">
    <source>
        <dbReference type="PIRSR" id="PIRSR620023-2"/>
    </source>
</evidence>
<dbReference type="STRING" id="531814.SAMN04487944_109156"/>
<evidence type="ECO:0000256" key="2">
    <source>
        <dbReference type="PIRSR" id="PIRSR620023-1"/>
    </source>
</evidence>
<dbReference type="NCBIfam" id="TIGR03590">
    <property type="entry name" value="PseG"/>
    <property type="match status" value="1"/>
</dbReference>
<evidence type="ECO:0000256" key="1">
    <source>
        <dbReference type="ARBA" id="ARBA00023136"/>
    </source>
</evidence>
<keyword evidence="1" id="KW-0472">Membrane</keyword>
<dbReference type="Gene3D" id="3.40.50.11190">
    <property type="match status" value="1"/>
</dbReference>
<keyword evidence="4" id="KW-0378">Hydrolase</keyword>
<feature type="active site" description="Proton acceptor" evidence="2">
    <location>
        <position position="15"/>
    </location>
</feature>
<reference evidence="4 5" key="1">
    <citation type="submission" date="2016-10" db="EMBL/GenBank/DDBJ databases">
        <authorList>
            <person name="de Groot N.N."/>
        </authorList>
    </citation>
    <scope>NUCLEOTIDE SEQUENCE [LARGE SCALE GENOMIC DNA]</scope>
    <source>
        <strain evidence="4 5">CGMCC 1.7727</strain>
    </source>
</reference>
<keyword evidence="5" id="KW-1185">Reference proteome</keyword>
<feature type="binding site" evidence="3">
    <location>
        <position position="251"/>
    </location>
    <ligand>
        <name>substrate</name>
    </ligand>
</feature>
<organism evidence="4 5">
    <name type="scientific">Gracilibacillus ureilyticus</name>
    <dbReference type="NCBI Taxonomy" id="531814"/>
    <lineage>
        <taxon>Bacteria</taxon>
        <taxon>Bacillati</taxon>
        <taxon>Bacillota</taxon>
        <taxon>Bacilli</taxon>
        <taxon>Bacillales</taxon>
        <taxon>Bacillaceae</taxon>
        <taxon>Gracilibacillus</taxon>
    </lineage>
</organism>
<protein>
    <submittedName>
        <fullName evidence="4">UDP-2,4-diacetamido-2,4,6-trideoxy-beta-L-altropyranose hydrolase</fullName>
    </submittedName>
</protein>
<evidence type="ECO:0000313" key="4">
    <source>
        <dbReference type="EMBL" id="SER76075.1"/>
    </source>
</evidence>
<evidence type="ECO:0000313" key="5">
    <source>
        <dbReference type="Proteomes" id="UP000199687"/>
    </source>
</evidence>
<dbReference type="Proteomes" id="UP000199687">
    <property type="component" value="Unassembled WGS sequence"/>
</dbReference>
<dbReference type="InterPro" id="IPR020023">
    <property type="entry name" value="PseG"/>
</dbReference>
<dbReference type="SUPFAM" id="SSF53756">
    <property type="entry name" value="UDP-Glycosyltransferase/glycogen phosphorylase"/>
    <property type="match status" value="1"/>
</dbReference>
<sequence>MIFRTDASTEIGTGHVMRCLVLANDLRKFGAKVAFICRKLPGNFFSKITEAGFPVFEVGDDKHAAETRQLLQSCEKTDWLIVDHYELDYLWEEEVKPFVKNMMVIDDLANRRHDCDVLLDQNHVANRMNRYDQLVPEDAVQLLGVQYLLLRNEFRQTAPIVKQNQSVRNVLISFGGSDPTNETMKALTAAASIPDIKVDVVIGKANPHVREVKAFCHYKPFFHLHHNIDYVAELMAKADIAIGAGGTTTWERIYMLLPTLTVETAANQAEILAMVAKEGLVCHLGKSEQVTAETISDQLLTFISEPCRLTEIRKKAASFRKQMDPLAVARFIMKGGE</sequence>
<feature type="binding site" evidence="3">
    <location>
        <position position="151"/>
    </location>
    <ligand>
        <name>substrate</name>
    </ligand>
</feature>
<name>A0A1H9RUH9_9BACI</name>
<dbReference type="AlphaFoldDB" id="A0A1H9RUH9"/>
<proteinExistence type="predicted"/>
<dbReference type="GO" id="GO:0016757">
    <property type="term" value="F:glycosyltransferase activity"/>
    <property type="evidence" value="ECO:0007669"/>
    <property type="project" value="TreeGrafter"/>
</dbReference>
<accession>A0A1H9RUH9</accession>
<dbReference type="EMBL" id="FOGL01000009">
    <property type="protein sequence ID" value="SER76075.1"/>
    <property type="molecule type" value="Genomic_DNA"/>
</dbReference>
<gene>
    <name evidence="4" type="ORF">SAMN04487944_109156</name>
</gene>
<dbReference type="PANTHER" id="PTHR21015:SF22">
    <property type="entry name" value="GLYCOSYLTRANSFERASE"/>
    <property type="match status" value="1"/>
</dbReference>
<dbReference type="PANTHER" id="PTHR21015">
    <property type="entry name" value="UDP-N-ACETYLGLUCOSAMINE--N-ACETYLMURAMYL-(PENTAPEPTIDE) PYROPHOSPHORYL-UNDECAPRENOL N-ACETYLGLUCOSAMINE TRANSFERASE 1"/>
    <property type="match status" value="1"/>
</dbReference>
<dbReference type="GO" id="GO:0016787">
    <property type="term" value="F:hydrolase activity"/>
    <property type="evidence" value="ECO:0007669"/>
    <property type="project" value="UniProtKB-KW"/>
</dbReference>